<dbReference type="InterPro" id="IPR019430">
    <property type="entry name" value="7TM_GPCR_serpentine_rcpt_Srx"/>
</dbReference>
<dbReference type="AlphaFoldDB" id="A0A4U5NXJ8"/>
<proteinExistence type="predicted"/>
<evidence type="ECO:0000313" key="3">
    <source>
        <dbReference type="EMBL" id="TKR88256.1"/>
    </source>
</evidence>
<keyword evidence="4" id="KW-1185">Reference proteome</keyword>
<accession>A0A4U5NXJ8</accession>
<organism evidence="3 4">
    <name type="scientific">Steinernema carpocapsae</name>
    <name type="common">Entomopathogenic nematode</name>
    <dbReference type="NCBI Taxonomy" id="34508"/>
    <lineage>
        <taxon>Eukaryota</taxon>
        <taxon>Metazoa</taxon>
        <taxon>Ecdysozoa</taxon>
        <taxon>Nematoda</taxon>
        <taxon>Chromadorea</taxon>
        <taxon>Rhabditida</taxon>
        <taxon>Tylenchina</taxon>
        <taxon>Panagrolaimomorpha</taxon>
        <taxon>Strongyloidoidea</taxon>
        <taxon>Steinernematidae</taxon>
        <taxon>Steinernema</taxon>
    </lineage>
</organism>
<gene>
    <name evidence="3" type="ORF">L596_012529</name>
</gene>
<keyword evidence="1" id="KW-1133">Transmembrane helix</keyword>
<evidence type="ECO:0000313" key="4">
    <source>
        <dbReference type="Proteomes" id="UP000298663"/>
    </source>
</evidence>
<dbReference type="Gene3D" id="1.20.1070.10">
    <property type="entry name" value="Rhodopsin 7-helix transmembrane proteins"/>
    <property type="match status" value="1"/>
</dbReference>
<dbReference type="OrthoDB" id="5829222at2759"/>
<evidence type="ECO:0000259" key="2">
    <source>
        <dbReference type="Pfam" id="PF10328"/>
    </source>
</evidence>
<dbReference type="PANTHER" id="PTHR23017">
    <property type="entry name" value="SERPENTINE RECEPTOR, CLASS X"/>
    <property type="match status" value="1"/>
</dbReference>
<protein>
    <recommendedName>
        <fullName evidence="2">7TM GPCR serpentine receptor class x (Srx) domain-containing protein</fullName>
    </recommendedName>
</protein>
<reference evidence="3 4" key="1">
    <citation type="journal article" date="2015" name="Genome Biol.">
        <title>Comparative genomics of Steinernema reveals deeply conserved gene regulatory networks.</title>
        <authorList>
            <person name="Dillman A.R."/>
            <person name="Macchietto M."/>
            <person name="Porter C.F."/>
            <person name="Rogers A."/>
            <person name="Williams B."/>
            <person name="Antoshechkin I."/>
            <person name="Lee M.M."/>
            <person name="Goodwin Z."/>
            <person name="Lu X."/>
            <person name="Lewis E.E."/>
            <person name="Goodrich-Blair H."/>
            <person name="Stock S.P."/>
            <person name="Adams B.J."/>
            <person name="Sternberg P.W."/>
            <person name="Mortazavi A."/>
        </authorList>
    </citation>
    <scope>NUCLEOTIDE SEQUENCE [LARGE SCALE GENOMIC DNA]</scope>
    <source>
        <strain evidence="3 4">ALL</strain>
    </source>
</reference>
<dbReference type="Pfam" id="PF10328">
    <property type="entry name" value="7TM_GPCR_Srx"/>
    <property type="match status" value="1"/>
</dbReference>
<evidence type="ECO:0000256" key="1">
    <source>
        <dbReference type="SAM" id="Phobius"/>
    </source>
</evidence>
<keyword evidence="1" id="KW-0472">Membrane</keyword>
<feature type="transmembrane region" description="Helical" evidence="1">
    <location>
        <begin position="92"/>
        <end position="113"/>
    </location>
</feature>
<name>A0A4U5NXJ8_STECR</name>
<sequence>MKCKQWSAYYLREQTLLWIVGLRDASRPFGVGLCKCSVKYEEVLLQSTVKNAVSLFAVFSFQFSEIMSANDNSTAAPQPTAEVLFDPVDYPIGAMIIIFSAFVGVVINGYVFFAVRKAKTFGYAFGQICISHTVANFGNCFVFGFLIAPILILNPEFHRTYWGARCGQFLIMVYNASLFSHLLTAINRFCVVYFPLKYNILFDEKTTKFTIFVVWFCAVLQVLPYFSPDCTLYFDGHKLEMLPMPTTCSIFVVVYMCYYLSVGVIGLFGVLDVATFIGIHFHNKNRVTTGSSTSKLKRSREIRFFFQACVQDIAFLSELILYFSIAPYFTAYKWMHFTLTTVIWISLHTADGLIVIIFNKEMRTMITSSPAPTNIYNSSGAPNARERREM</sequence>
<feature type="transmembrane region" description="Helical" evidence="1">
    <location>
        <begin position="173"/>
        <end position="196"/>
    </location>
</feature>
<comment type="caution">
    <text evidence="3">The sequence shown here is derived from an EMBL/GenBank/DDBJ whole genome shotgun (WGS) entry which is preliminary data.</text>
</comment>
<dbReference type="Proteomes" id="UP000298663">
    <property type="component" value="Unassembled WGS sequence"/>
</dbReference>
<dbReference type="CDD" id="cd00637">
    <property type="entry name" value="7tm_classA_rhodopsin-like"/>
    <property type="match status" value="1"/>
</dbReference>
<dbReference type="SUPFAM" id="SSF81321">
    <property type="entry name" value="Family A G protein-coupled receptor-like"/>
    <property type="match status" value="1"/>
</dbReference>
<keyword evidence="1" id="KW-0812">Transmembrane</keyword>
<feature type="transmembrane region" description="Helical" evidence="1">
    <location>
        <begin position="208"/>
        <end position="226"/>
    </location>
</feature>
<feature type="transmembrane region" description="Helical" evidence="1">
    <location>
        <begin position="134"/>
        <end position="153"/>
    </location>
</feature>
<feature type="transmembrane region" description="Helical" evidence="1">
    <location>
        <begin position="250"/>
        <end position="281"/>
    </location>
</feature>
<dbReference type="EMBL" id="AZBU02000003">
    <property type="protein sequence ID" value="TKR88256.1"/>
    <property type="molecule type" value="Genomic_DNA"/>
</dbReference>
<reference evidence="3 4" key="2">
    <citation type="journal article" date="2019" name="G3 (Bethesda)">
        <title>Hybrid Assembly of the Genome of the Entomopathogenic Nematode Steinernema carpocapsae Identifies the X-Chromosome.</title>
        <authorList>
            <person name="Serra L."/>
            <person name="Macchietto M."/>
            <person name="Macias-Munoz A."/>
            <person name="McGill C.J."/>
            <person name="Rodriguez I.M."/>
            <person name="Rodriguez B."/>
            <person name="Murad R."/>
            <person name="Mortazavi A."/>
        </authorList>
    </citation>
    <scope>NUCLEOTIDE SEQUENCE [LARGE SCALE GENOMIC DNA]</scope>
    <source>
        <strain evidence="3 4">ALL</strain>
    </source>
</reference>
<feature type="transmembrane region" description="Helical" evidence="1">
    <location>
        <begin position="337"/>
        <end position="358"/>
    </location>
</feature>
<dbReference type="PANTHER" id="PTHR23017:SF3">
    <property type="entry name" value="G-PROTEIN COUPLED RECEPTORS FAMILY 1 PROFILE DOMAIN-CONTAINING PROTEIN"/>
    <property type="match status" value="1"/>
</dbReference>
<feature type="transmembrane region" description="Helical" evidence="1">
    <location>
        <begin position="302"/>
        <end position="325"/>
    </location>
</feature>
<feature type="domain" description="7TM GPCR serpentine receptor class x (Srx)" evidence="2">
    <location>
        <begin position="99"/>
        <end position="359"/>
    </location>
</feature>